<keyword evidence="6 9" id="KW-1133">Transmembrane helix</keyword>
<dbReference type="OrthoDB" id="9181874at2"/>
<comment type="subcellular location">
    <subcellularLocation>
        <location evidence="1">Cell inner membrane</location>
        <topology evidence="1">Single-pass membrane protein</topology>
    </subcellularLocation>
</comment>
<dbReference type="Pfam" id="PF19029">
    <property type="entry name" value="DUF883_C"/>
    <property type="match status" value="1"/>
</dbReference>
<dbReference type="InterPro" id="IPR010279">
    <property type="entry name" value="YqjD/ElaB"/>
</dbReference>
<dbReference type="GO" id="GO:0043022">
    <property type="term" value="F:ribosome binding"/>
    <property type="evidence" value="ECO:0007669"/>
    <property type="project" value="InterPro"/>
</dbReference>
<gene>
    <name evidence="12" type="ORF">AYR66_12755</name>
</gene>
<dbReference type="RefSeq" id="WP_088707122.1">
    <property type="nucleotide sequence ID" value="NZ_LSTO01000001.1"/>
</dbReference>
<keyword evidence="3" id="KW-1003">Cell membrane</keyword>
<evidence type="ECO:0000313" key="12">
    <source>
        <dbReference type="EMBL" id="OWW20236.1"/>
    </source>
</evidence>
<dbReference type="InterPro" id="IPR043605">
    <property type="entry name" value="DUF883_C"/>
</dbReference>
<evidence type="ECO:0000313" key="13">
    <source>
        <dbReference type="Proteomes" id="UP000197535"/>
    </source>
</evidence>
<evidence type="ECO:0000256" key="2">
    <source>
        <dbReference type="ARBA" id="ARBA00010423"/>
    </source>
</evidence>
<proteinExistence type="inferred from homology"/>
<keyword evidence="8" id="KW-0175">Coiled coil</keyword>
<evidence type="ECO:0000259" key="10">
    <source>
        <dbReference type="Pfam" id="PF05957"/>
    </source>
</evidence>
<evidence type="ECO:0000256" key="7">
    <source>
        <dbReference type="ARBA" id="ARBA00023136"/>
    </source>
</evidence>
<feature type="transmembrane region" description="Helical" evidence="9">
    <location>
        <begin position="85"/>
        <end position="103"/>
    </location>
</feature>
<evidence type="ECO:0000256" key="3">
    <source>
        <dbReference type="ARBA" id="ARBA00022475"/>
    </source>
</evidence>
<evidence type="ECO:0000256" key="9">
    <source>
        <dbReference type="SAM" id="Phobius"/>
    </source>
</evidence>
<keyword evidence="7 9" id="KW-0472">Membrane</keyword>
<dbReference type="GO" id="GO:0005886">
    <property type="term" value="C:plasma membrane"/>
    <property type="evidence" value="ECO:0007669"/>
    <property type="project" value="UniProtKB-SubCell"/>
</dbReference>
<comment type="caution">
    <text evidence="12">The sequence shown here is derived from an EMBL/GenBank/DDBJ whole genome shotgun (WGS) entry which is preliminary data.</text>
</comment>
<dbReference type="PANTHER" id="PTHR35893">
    <property type="entry name" value="INNER MEMBRANE PROTEIN-RELATED"/>
    <property type="match status" value="1"/>
</dbReference>
<feature type="domain" description="DUF883" evidence="10">
    <location>
        <begin position="12"/>
        <end position="63"/>
    </location>
</feature>
<organism evidence="12 13">
    <name type="scientific">Noviherbaspirillum denitrificans</name>
    <dbReference type="NCBI Taxonomy" id="1968433"/>
    <lineage>
        <taxon>Bacteria</taxon>
        <taxon>Pseudomonadati</taxon>
        <taxon>Pseudomonadota</taxon>
        <taxon>Betaproteobacteria</taxon>
        <taxon>Burkholderiales</taxon>
        <taxon>Oxalobacteraceae</taxon>
        <taxon>Noviherbaspirillum</taxon>
    </lineage>
</organism>
<evidence type="ECO:0000256" key="5">
    <source>
        <dbReference type="ARBA" id="ARBA00022692"/>
    </source>
</evidence>
<evidence type="ECO:0000256" key="4">
    <source>
        <dbReference type="ARBA" id="ARBA00022519"/>
    </source>
</evidence>
<keyword evidence="13" id="KW-1185">Reference proteome</keyword>
<dbReference type="InterPro" id="IPR043604">
    <property type="entry name" value="DUF883_N"/>
</dbReference>
<dbReference type="Pfam" id="PF05957">
    <property type="entry name" value="DUF883"/>
    <property type="match status" value="1"/>
</dbReference>
<dbReference type="Proteomes" id="UP000197535">
    <property type="component" value="Unassembled WGS sequence"/>
</dbReference>
<feature type="coiled-coil region" evidence="8">
    <location>
        <begin position="44"/>
        <end position="71"/>
    </location>
</feature>
<sequence>MDKIGLGGDLRDRLMEDLQLIVKDAEDLLRSTGQQVDEGYRTARARFESTLSNARSNLGDLEERVAEGTRDAIDATQQYVKENPWQAVGIGAAAGLVIGLLIGRR</sequence>
<evidence type="ECO:0000256" key="6">
    <source>
        <dbReference type="ARBA" id="ARBA00022989"/>
    </source>
</evidence>
<accession>A0A254TC51</accession>
<keyword evidence="4" id="KW-0997">Cell inner membrane</keyword>
<protein>
    <recommendedName>
        <fullName evidence="14">DUF883 domain-containing protein</fullName>
    </recommendedName>
</protein>
<evidence type="ECO:0000256" key="1">
    <source>
        <dbReference type="ARBA" id="ARBA00004377"/>
    </source>
</evidence>
<name>A0A254TC51_9BURK</name>
<dbReference type="AlphaFoldDB" id="A0A254TC51"/>
<reference evidence="12 13" key="1">
    <citation type="submission" date="2016-02" db="EMBL/GenBank/DDBJ databases">
        <authorList>
            <person name="Wen L."/>
            <person name="He K."/>
            <person name="Yang H."/>
        </authorList>
    </citation>
    <scope>NUCLEOTIDE SEQUENCE [LARGE SCALE GENOMIC DNA]</scope>
    <source>
        <strain evidence="12 13">TSA40</strain>
    </source>
</reference>
<evidence type="ECO:0000259" key="11">
    <source>
        <dbReference type="Pfam" id="PF19029"/>
    </source>
</evidence>
<evidence type="ECO:0000256" key="8">
    <source>
        <dbReference type="SAM" id="Coils"/>
    </source>
</evidence>
<comment type="similarity">
    <text evidence="2">Belongs to the ElaB/YgaM/YqjD family.</text>
</comment>
<evidence type="ECO:0008006" key="14">
    <source>
        <dbReference type="Google" id="ProtNLM"/>
    </source>
</evidence>
<feature type="domain" description="DUF883" evidence="11">
    <location>
        <begin position="76"/>
        <end position="105"/>
    </location>
</feature>
<dbReference type="EMBL" id="LSTO01000001">
    <property type="protein sequence ID" value="OWW20236.1"/>
    <property type="molecule type" value="Genomic_DNA"/>
</dbReference>
<keyword evidence="5 9" id="KW-0812">Transmembrane</keyword>
<dbReference type="PANTHER" id="PTHR35893:SF3">
    <property type="entry name" value="INNER MEMBRANE PROTEIN"/>
    <property type="match status" value="1"/>
</dbReference>